<evidence type="ECO:0000313" key="4">
    <source>
        <dbReference type="Proteomes" id="UP000002281"/>
    </source>
</evidence>
<feature type="compositionally biased region" description="Pro residues" evidence="2">
    <location>
        <begin position="54"/>
        <end position="64"/>
    </location>
</feature>
<protein>
    <submittedName>
        <fullName evidence="3">PEAK1 related, kinase-activating pseudokinase 1</fullName>
    </submittedName>
</protein>
<organism evidence="3 4">
    <name type="scientific">Equus caballus</name>
    <name type="common">Horse</name>
    <dbReference type="NCBI Taxonomy" id="9796"/>
    <lineage>
        <taxon>Eukaryota</taxon>
        <taxon>Metazoa</taxon>
        <taxon>Chordata</taxon>
        <taxon>Craniata</taxon>
        <taxon>Vertebrata</taxon>
        <taxon>Euteleostomi</taxon>
        <taxon>Mammalia</taxon>
        <taxon>Eutheria</taxon>
        <taxon>Laurasiatheria</taxon>
        <taxon>Perissodactyla</taxon>
        <taxon>Equidae</taxon>
        <taxon>Equus</taxon>
    </lineage>
</organism>
<name>A0A9L0QZ45_HORSE</name>
<evidence type="ECO:0000313" key="3">
    <source>
        <dbReference type="Ensembl" id="ENSECAP00000055266.1"/>
    </source>
</evidence>
<dbReference type="GeneTree" id="ENSGT00940000157066"/>
<evidence type="ECO:0000256" key="2">
    <source>
        <dbReference type="SAM" id="MobiDB-lite"/>
    </source>
</evidence>
<dbReference type="PANTHER" id="PTHR22972:SF3">
    <property type="entry name" value="INACTIVE TYROSINE-PROTEIN KINASE PRAG1"/>
    <property type="match status" value="1"/>
</dbReference>
<comment type="similarity">
    <text evidence="1">Belongs to the protein kinase superfamily.</text>
</comment>
<proteinExistence type="inferred from homology"/>
<reference evidence="3 4" key="1">
    <citation type="journal article" date="2009" name="Science">
        <title>Genome sequence, comparative analysis, and population genetics of the domestic horse.</title>
        <authorList>
            <consortium name="Broad Institute Genome Sequencing Platform"/>
            <consortium name="Broad Institute Whole Genome Assembly Team"/>
            <person name="Wade C.M."/>
            <person name="Giulotto E."/>
            <person name="Sigurdsson S."/>
            <person name="Zoli M."/>
            <person name="Gnerre S."/>
            <person name="Imsland F."/>
            <person name="Lear T.L."/>
            <person name="Adelson D.L."/>
            <person name="Bailey E."/>
            <person name="Bellone R.R."/>
            <person name="Bloecker H."/>
            <person name="Distl O."/>
            <person name="Edgar R.C."/>
            <person name="Garber M."/>
            <person name="Leeb T."/>
            <person name="Mauceli E."/>
            <person name="MacLeod J.N."/>
            <person name="Penedo M.C.T."/>
            <person name="Raison J.M."/>
            <person name="Sharpe T."/>
            <person name="Vogel J."/>
            <person name="Andersson L."/>
            <person name="Antczak D.F."/>
            <person name="Biagi T."/>
            <person name="Binns M.M."/>
            <person name="Chowdhary B.P."/>
            <person name="Coleman S.J."/>
            <person name="Della Valle G."/>
            <person name="Fryc S."/>
            <person name="Guerin G."/>
            <person name="Hasegawa T."/>
            <person name="Hill E.W."/>
            <person name="Jurka J."/>
            <person name="Kiialainen A."/>
            <person name="Lindgren G."/>
            <person name="Liu J."/>
            <person name="Magnani E."/>
            <person name="Mickelson J.R."/>
            <person name="Murray J."/>
            <person name="Nergadze S.G."/>
            <person name="Onofrio R."/>
            <person name="Pedroni S."/>
            <person name="Piras M.F."/>
            <person name="Raudsepp T."/>
            <person name="Rocchi M."/>
            <person name="Roeed K.H."/>
            <person name="Ryder O.A."/>
            <person name="Searle S."/>
            <person name="Skow L."/>
            <person name="Swinburne J.E."/>
            <person name="Syvaenen A.C."/>
            <person name="Tozaki T."/>
            <person name="Valberg S.J."/>
            <person name="Vaudin M."/>
            <person name="White J.R."/>
            <person name="Zody M.C."/>
            <person name="Lander E.S."/>
            <person name="Lindblad-Toh K."/>
        </authorList>
    </citation>
    <scope>NUCLEOTIDE SEQUENCE [LARGE SCALE GENOMIC DNA]</scope>
    <source>
        <strain evidence="3 4">Thoroughbred</strain>
    </source>
</reference>
<dbReference type="AlphaFoldDB" id="A0A9L0QZ45"/>
<dbReference type="PANTHER" id="PTHR22972">
    <property type="entry name" value="SERINE/THREONINE PROTEIN KINASE"/>
    <property type="match status" value="1"/>
</dbReference>
<dbReference type="Ensembl" id="ENSECAT00000119478.1">
    <property type="protein sequence ID" value="ENSECAP00000062840.1"/>
    <property type="gene ID" value="ENSECAG00000013377.4"/>
</dbReference>
<keyword evidence="4" id="KW-1185">Reference proteome</keyword>
<dbReference type="InterPro" id="IPR051511">
    <property type="entry name" value="MitoQC_Scaffold_Kinases"/>
</dbReference>
<gene>
    <name evidence="3" type="primary">PRAG1</name>
</gene>
<evidence type="ECO:0000256" key="1">
    <source>
        <dbReference type="ARBA" id="ARBA00038349"/>
    </source>
</evidence>
<reference evidence="3" key="2">
    <citation type="submission" date="2025-05" db="UniProtKB">
        <authorList>
            <consortium name="Ensembl"/>
        </authorList>
    </citation>
    <scope>IDENTIFICATION</scope>
    <source>
        <strain evidence="3">Thoroughbred</strain>
    </source>
</reference>
<dbReference type="Proteomes" id="UP000002281">
    <property type="component" value="Chromosome 27"/>
</dbReference>
<accession>A0A9L0QZ45</accession>
<sequence>MHQTIRLNPETLKMSACSDFVEHIWKPGSCKNCFCLRSDHQLAPGHPQPRAGSLPPPPRLPPRPDNCRLEDEGVNSSPYSKPTIAVKPTMMSSEASDVWTEANMSADVSQVRLTKPSGIFTGAAPVVTLGDWLAATGHCRARLLEDGILPACPKTAPS</sequence>
<feature type="region of interest" description="Disordered" evidence="2">
    <location>
        <begin position="45"/>
        <end position="65"/>
    </location>
</feature>
<dbReference type="Ensembl" id="ENSECAT00000118040.1">
    <property type="protein sequence ID" value="ENSECAP00000055266.1"/>
    <property type="gene ID" value="ENSECAG00000013377.4"/>
</dbReference>